<evidence type="ECO:0000313" key="1">
    <source>
        <dbReference type="EMBL" id="SCG46328.1"/>
    </source>
</evidence>
<sequence>MQPGTDTAVVLHTFDECDRKADRLRRGYVDLATNVIEDGKLGERTHDEDVKLTAADLQLGAQELLDTIDGQLTLLSGPVAPTGLPTDIQGRYQQMRTDMAAVLKYAATVLASRTG</sequence>
<gene>
    <name evidence="1" type="ORF">GA0070614_1421</name>
</gene>
<dbReference type="Proteomes" id="UP000198215">
    <property type="component" value="Chromosome I"/>
</dbReference>
<dbReference type="RefSeq" id="WP_088975187.1">
    <property type="nucleotide sequence ID" value="NZ_LT607753.1"/>
</dbReference>
<protein>
    <submittedName>
        <fullName evidence="1">Uncharacterized protein</fullName>
    </submittedName>
</protein>
<name>A0A1C5HK32_9ACTN</name>
<dbReference type="AlphaFoldDB" id="A0A1C5HK32"/>
<organism evidence="1 2">
    <name type="scientific">Micromonospora coxensis</name>
    <dbReference type="NCBI Taxonomy" id="356852"/>
    <lineage>
        <taxon>Bacteria</taxon>
        <taxon>Bacillati</taxon>
        <taxon>Actinomycetota</taxon>
        <taxon>Actinomycetes</taxon>
        <taxon>Micromonosporales</taxon>
        <taxon>Micromonosporaceae</taxon>
        <taxon>Micromonospora</taxon>
    </lineage>
</organism>
<dbReference type="EMBL" id="LT607753">
    <property type="protein sequence ID" value="SCG46328.1"/>
    <property type="molecule type" value="Genomic_DNA"/>
</dbReference>
<evidence type="ECO:0000313" key="2">
    <source>
        <dbReference type="Proteomes" id="UP000198215"/>
    </source>
</evidence>
<keyword evidence="2" id="KW-1185">Reference proteome</keyword>
<accession>A0A1C5HK32</accession>
<proteinExistence type="predicted"/>
<reference evidence="2" key="1">
    <citation type="submission" date="2016-06" db="EMBL/GenBank/DDBJ databases">
        <authorList>
            <person name="Varghese N."/>
            <person name="Submissions Spin"/>
        </authorList>
    </citation>
    <scope>NUCLEOTIDE SEQUENCE [LARGE SCALE GENOMIC DNA]</scope>
    <source>
        <strain evidence="2">DSM 45161</strain>
    </source>
</reference>